<dbReference type="EMBL" id="AEPE02000005">
    <property type="protein sequence ID" value="EFZ36603.1"/>
    <property type="molecule type" value="Genomic_DNA"/>
</dbReference>
<sequence>MKKIVFILFILLNVTVMNAQQTEDQLALKRLVDTFSNLADVKDVDAQVLLFTEDAEVISKSGGQVFTCKGRKEIGKAFAGFLAGFDVVYHLNGQQTVDIDGDKATGISYCYVTLIGGGKRNQSGVRYHDTYVKQNGRWLIQKRESDFMFTVVEDIKK</sequence>
<dbReference type="STRING" id="28134.SAMN05444288_2093"/>
<accession>E7RQR5</accession>
<keyword evidence="1" id="KW-0732">Signal</keyword>
<evidence type="ECO:0000259" key="2">
    <source>
        <dbReference type="Pfam" id="PF13577"/>
    </source>
</evidence>
<name>E7RQR5_9BACT</name>
<comment type="caution">
    <text evidence="3">The sequence shown here is derived from an EMBL/GenBank/DDBJ whole genome shotgun (WGS) entry which is preliminary data.</text>
</comment>
<evidence type="ECO:0000313" key="4">
    <source>
        <dbReference type="Proteomes" id="UP000005580"/>
    </source>
</evidence>
<protein>
    <recommendedName>
        <fullName evidence="2">SnoaL-like domain-containing protein</fullName>
    </recommendedName>
</protein>
<proteinExistence type="predicted"/>
<dbReference type="AlphaFoldDB" id="E7RQR5"/>
<dbReference type="InterPro" id="IPR037401">
    <property type="entry name" value="SnoaL-like"/>
</dbReference>
<feature type="chain" id="PRO_5003224149" description="SnoaL-like domain-containing protein" evidence="1">
    <location>
        <begin position="20"/>
        <end position="157"/>
    </location>
</feature>
<keyword evidence="4" id="KW-1185">Reference proteome</keyword>
<organism evidence="3 4">
    <name type="scientific">Hoylesella oralis ATCC 33269</name>
    <dbReference type="NCBI Taxonomy" id="873533"/>
    <lineage>
        <taxon>Bacteria</taxon>
        <taxon>Pseudomonadati</taxon>
        <taxon>Bacteroidota</taxon>
        <taxon>Bacteroidia</taxon>
        <taxon>Bacteroidales</taxon>
        <taxon>Prevotellaceae</taxon>
        <taxon>Hoylesella</taxon>
    </lineage>
</organism>
<dbReference type="SUPFAM" id="SSF54427">
    <property type="entry name" value="NTF2-like"/>
    <property type="match status" value="1"/>
</dbReference>
<dbReference type="Pfam" id="PF13577">
    <property type="entry name" value="SnoaL_4"/>
    <property type="match status" value="1"/>
</dbReference>
<gene>
    <name evidence="3" type="ORF">HMPREF0663_11516</name>
</gene>
<feature type="signal peptide" evidence="1">
    <location>
        <begin position="1"/>
        <end position="19"/>
    </location>
</feature>
<reference evidence="3" key="1">
    <citation type="submission" date="2011-01" db="EMBL/GenBank/DDBJ databases">
        <authorList>
            <person name="Muzny D."/>
            <person name="Qin X."/>
            <person name="Buhay C."/>
            <person name="Dugan-Rocha S."/>
            <person name="Ding Y."/>
            <person name="Chen G."/>
            <person name="Hawes A."/>
            <person name="Holder M."/>
            <person name="Jhangiani S."/>
            <person name="Johnson A."/>
            <person name="Khan Z."/>
            <person name="Li Z."/>
            <person name="Liu W."/>
            <person name="Liu X."/>
            <person name="Perez L."/>
            <person name="Shen H."/>
            <person name="Wang Q."/>
            <person name="Watt J."/>
            <person name="Xi L."/>
            <person name="Xin Y."/>
            <person name="Zhou J."/>
            <person name="Deng J."/>
            <person name="Jiang H."/>
            <person name="Liu Y."/>
            <person name="Qu J."/>
            <person name="Song X.-Z."/>
            <person name="Zhang L."/>
            <person name="Villasana D."/>
            <person name="Johnson A."/>
            <person name="Liu J."/>
            <person name="Liyanage D."/>
            <person name="Lorensuhewa L."/>
            <person name="Robinson T."/>
            <person name="Song A."/>
            <person name="Song B.-B."/>
            <person name="Dinh H."/>
            <person name="Thornton R."/>
            <person name="Coyle M."/>
            <person name="Francisco L."/>
            <person name="Jackson L."/>
            <person name="Javaid M."/>
            <person name="Korchina V."/>
            <person name="Kovar C."/>
            <person name="Mata R."/>
            <person name="Mathew T."/>
            <person name="Ngo R."/>
            <person name="Nguyen L."/>
            <person name="Nguyen N."/>
            <person name="Okwuonu G."/>
            <person name="Ongeri F."/>
            <person name="Pham C."/>
            <person name="Simmons D."/>
            <person name="Wilczek-Boney K."/>
            <person name="Hale W."/>
            <person name="Jakkamsetti A."/>
            <person name="Pham P."/>
            <person name="Ruth R."/>
            <person name="San Lucas F."/>
            <person name="Warren J."/>
            <person name="Zhang J."/>
            <person name="Zhao Z."/>
            <person name="Zhou C."/>
            <person name="Zhu D."/>
            <person name="Lee S."/>
            <person name="Bess C."/>
            <person name="Blankenburg K."/>
            <person name="Forbes L."/>
            <person name="Fu Q."/>
            <person name="Gubbala S."/>
            <person name="Hirani K."/>
            <person name="Jayaseelan J.C."/>
            <person name="Lara F."/>
            <person name="Munidasa M."/>
            <person name="Palculict T."/>
            <person name="Patil S."/>
            <person name="Pu L.-L."/>
            <person name="Saada N."/>
            <person name="Tang L."/>
            <person name="Weissenberger G."/>
            <person name="Zhu Y."/>
            <person name="Hemphill L."/>
            <person name="Shang Y."/>
            <person name="Youmans B."/>
            <person name="Ayvaz T."/>
            <person name="Ross M."/>
            <person name="Santibanez J."/>
            <person name="Aqrawi P."/>
            <person name="Gross S."/>
            <person name="Joshi V."/>
            <person name="Fowler G."/>
            <person name="Nazareth L."/>
            <person name="Reid J."/>
            <person name="Worley K."/>
            <person name="Petrosino J."/>
            <person name="Highlander S."/>
            <person name="Gibbs R."/>
        </authorList>
    </citation>
    <scope>NUCLEOTIDE SEQUENCE [LARGE SCALE GENOMIC DNA]</scope>
    <source>
        <strain evidence="3">ATCC 33269</strain>
    </source>
</reference>
<evidence type="ECO:0000313" key="3">
    <source>
        <dbReference type="EMBL" id="EFZ36603.1"/>
    </source>
</evidence>
<dbReference type="HOGENOM" id="CLU_106738_3_0_10"/>
<evidence type="ECO:0000256" key="1">
    <source>
        <dbReference type="SAM" id="SignalP"/>
    </source>
</evidence>
<dbReference type="Gene3D" id="3.10.450.50">
    <property type="match status" value="1"/>
</dbReference>
<feature type="domain" description="SnoaL-like" evidence="2">
    <location>
        <begin position="21"/>
        <end position="143"/>
    </location>
</feature>
<dbReference type="Proteomes" id="UP000005580">
    <property type="component" value="Unassembled WGS sequence"/>
</dbReference>
<dbReference type="InterPro" id="IPR032710">
    <property type="entry name" value="NTF2-like_dom_sf"/>
</dbReference>
<dbReference type="eggNOG" id="COG0702">
    <property type="taxonomic scope" value="Bacteria"/>
</dbReference>